<feature type="domain" description="Ig-like" evidence="6">
    <location>
        <begin position="1105"/>
        <end position="1183"/>
    </location>
</feature>
<dbReference type="SUPFAM" id="SSF50978">
    <property type="entry name" value="WD40 repeat-like"/>
    <property type="match status" value="1"/>
</dbReference>
<feature type="domain" description="NACHT" evidence="7">
    <location>
        <begin position="392"/>
        <end position="521"/>
    </location>
</feature>
<dbReference type="Gene3D" id="3.40.50.300">
    <property type="entry name" value="P-loop containing nucleotide triphosphate hydrolases"/>
    <property type="match status" value="1"/>
</dbReference>
<dbReference type="InterPro" id="IPR052752">
    <property type="entry name" value="NACHT-WD_repeat"/>
</dbReference>
<dbReference type="EMBL" id="JAKMXF010000321">
    <property type="protein sequence ID" value="KAI6649186.1"/>
    <property type="molecule type" value="Genomic_DNA"/>
</dbReference>
<dbReference type="InterPro" id="IPR007110">
    <property type="entry name" value="Ig-like_dom"/>
</dbReference>
<dbReference type="InterPro" id="IPR036179">
    <property type="entry name" value="Ig-like_dom_sf"/>
</dbReference>
<dbReference type="InterPro" id="IPR003598">
    <property type="entry name" value="Ig_sub2"/>
</dbReference>
<keyword evidence="5" id="KW-0812">Transmembrane</keyword>
<proteinExistence type="predicted"/>
<evidence type="ECO:0000259" key="6">
    <source>
        <dbReference type="PROSITE" id="PS50835"/>
    </source>
</evidence>
<evidence type="ECO:0000256" key="3">
    <source>
        <dbReference type="PROSITE-ProRule" id="PRU00221"/>
    </source>
</evidence>
<comment type="caution">
    <text evidence="8">The sequence shown here is derived from an EMBL/GenBank/DDBJ whole genome shotgun (WGS) entry which is preliminary data.</text>
</comment>
<dbReference type="SUPFAM" id="SSF48726">
    <property type="entry name" value="Immunoglobulin"/>
    <property type="match status" value="2"/>
</dbReference>
<dbReference type="Pfam" id="PF25469">
    <property type="entry name" value="WHD_NWD1"/>
    <property type="match status" value="1"/>
</dbReference>
<dbReference type="InterPro" id="IPR027417">
    <property type="entry name" value="P-loop_NTPase"/>
</dbReference>
<organism evidence="8 9">
    <name type="scientific">Oopsacas minuta</name>
    <dbReference type="NCBI Taxonomy" id="111878"/>
    <lineage>
        <taxon>Eukaryota</taxon>
        <taxon>Metazoa</taxon>
        <taxon>Porifera</taxon>
        <taxon>Hexactinellida</taxon>
        <taxon>Hexasterophora</taxon>
        <taxon>Lyssacinosida</taxon>
        <taxon>Leucopsacidae</taxon>
        <taxon>Oopsacas</taxon>
    </lineage>
</organism>
<evidence type="ECO:0000313" key="9">
    <source>
        <dbReference type="Proteomes" id="UP001165289"/>
    </source>
</evidence>
<keyword evidence="9" id="KW-1185">Reference proteome</keyword>
<accession>A0AAV7JJT1</accession>
<evidence type="ECO:0000313" key="8">
    <source>
        <dbReference type="EMBL" id="KAI6649186.1"/>
    </source>
</evidence>
<keyword evidence="5" id="KW-0472">Membrane</keyword>
<dbReference type="Proteomes" id="UP001165289">
    <property type="component" value="Unassembled WGS sequence"/>
</dbReference>
<dbReference type="Gene3D" id="2.130.10.10">
    <property type="entry name" value="YVTN repeat-like/Quinoprotein amine dehydrogenase"/>
    <property type="match status" value="1"/>
</dbReference>
<evidence type="ECO:0000256" key="5">
    <source>
        <dbReference type="SAM" id="Phobius"/>
    </source>
</evidence>
<dbReference type="InterPro" id="IPR057588">
    <property type="entry name" value="NWD1/2-like_WH"/>
</dbReference>
<dbReference type="InterPro" id="IPR013783">
    <property type="entry name" value="Ig-like_fold"/>
</dbReference>
<dbReference type="Gene3D" id="1.25.40.370">
    <property type="match status" value="1"/>
</dbReference>
<evidence type="ECO:0000256" key="4">
    <source>
        <dbReference type="SAM" id="MobiDB-lite"/>
    </source>
</evidence>
<sequence length="1603" mass="181984">MPEKLSHSSDFKLELTHIGYSHIRIYVSSVYQDKHFERQIINKLYDHFREFCENYGLQFQLIDLRYHMNDDIINDILVAQLCRQEVVYSRVISLGPGLVILAGMRYGYRPLPDTFSSQEVQSLIGTMDDSIAKKMFFDWFRIDGNSLSNDYSLVPISTRYKYFFSHDTKHSNDKYADRQKWQKENHLIGRSLRRAAKTVFKNDKLKLHNIASSIFELEIYEGLLNHHGNPNDHCLCFKTQIIDIYKFLLSHDYVTKYIDLLNGTKEIDQDSKKALNALKELKIPQDGTGIGTENIIEHKLVFGQDLIDTNKSESFKEYLSDFENSFKSSTENLIKNSTNKIPNILSSQLSNEVNTHLEFAKNMSHLKWGFHKVADNCVASINTYIDGSNFRTPLVLFGDQGTGKTAVISRIVARILENNPELRLVVRFVGLTLTAQSICPLLRSICEQLASILGLTNQNPPNTYTKLKEYFNRLIGEPINKKLVILLDGVDYLDFIDNGSSIDWLPNYLAPNVRLILTTRPEVKRLSLFGARSLLRNESFLELSPLPEPELSLFLSSLLSAHNRKMTSSQFHIVLSFMHSSSLTTPFYVNLLLKDAIKWKSFSKVDQSELSVSVGGMLNSIFTKLENKYSKLFVTECLSIITVARYGVTECELEDLLSNNLELKQELTPNSSQNQRISPIFWARLKLELSFPFLVHVVAPGSYCVIRWSHSIFRNVAQQRYLSTPEKIMYYHKLMADYYQNTKLKNVFQLEPTSVAHSNAVITEECAYFNPRNMLELPLHLVETGQTRVLIGLLTNLRWLMLKIESMGTFEILKDFSLLFDKLPSNEESDLIGQLRILKEALQNSYNSIGRDPKCLPQILTNHLMAFVFKNEPIKDSGLKLRNPKIDTKYSLLIGLIKSAMNSFEPPNFIPLSPGNDEIGTEFVYEFCNHRDEITCIRIKDTNESNGMLVLSSSIDSTLKLWELKTGNLLLVFVGHENGVKSCDMSVNATIAISGSDDATIRLWDTKNATCLQRLNGHSAIFNTQSTEECVLIGSSWCLNCSSNLQPGVESHIIWKVNGRINQSYEQMVSIKFDPVDQSNSGDYECSNIMTSEIYSTNQITVYQPIKVLSSLNYFITLGEDFDIFCRADGIPELSYSWFRNGSLIGTGTNTISIQDATISDTGEYQCLIANECTQLKQRIIVSPFQPIMLSEGVIIAIVIGTILCVFVTVVCLFISMLQVRKYIHHLSDGSKGGSRHSTNISLRRKHSFKSSSSHRNSISDMFVQEGVIHENPVFTDGLANQKSAYIGQLIGIPQTEDQVSHLSLAGSTTGGKSYSSDDLELKLTDKLELAPDVRRSRSLSYAKTEIPETKLAPYEHRFSPSRSLRNQNGQSEFSKRKVSKERTISEMVAEKRRIFDPTATNTSPPKAFYAKSEPKQGLVPKETKTVLKRKISLDDDLRVTPGDISDFLTKEIPGNSSDSDEDMVAALPLRMPHSGAIRLAQDENILLKEINKFKPELNTELTWDELDKHFHVLDTFVTPGATQRLRNVSTHANLDPILEESPSTIQLAEEASRVAVYKRPKDRRWKVTNIDEVDPWAVRDISNIPTKIVATRSKRFDRKSLY</sequence>
<dbReference type="PROSITE" id="PS50294">
    <property type="entry name" value="WD_REPEATS_REGION"/>
    <property type="match status" value="1"/>
</dbReference>
<name>A0AAV7JJT1_9METZ</name>
<dbReference type="CDD" id="cd00096">
    <property type="entry name" value="Ig"/>
    <property type="match status" value="1"/>
</dbReference>
<gene>
    <name evidence="8" type="ORF">LOD99_11555</name>
</gene>
<keyword evidence="2" id="KW-0677">Repeat</keyword>
<dbReference type="InterPro" id="IPR003599">
    <property type="entry name" value="Ig_sub"/>
</dbReference>
<feature type="repeat" description="WD" evidence="3">
    <location>
        <begin position="927"/>
        <end position="972"/>
    </location>
</feature>
<protein>
    <submittedName>
        <fullName evidence="8">NACHT and WD repeat domain-containing protein 1-like</fullName>
    </submittedName>
</protein>
<dbReference type="SMART" id="SM00320">
    <property type="entry name" value="WD40"/>
    <property type="match status" value="2"/>
</dbReference>
<dbReference type="Gene3D" id="2.60.40.10">
    <property type="entry name" value="Immunoglobulins"/>
    <property type="match status" value="1"/>
</dbReference>
<dbReference type="InterPro" id="IPR019775">
    <property type="entry name" value="WD40_repeat_CS"/>
</dbReference>
<evidence type="ECO:0000256" key="2">
    <source>
        <dbReference type="ARBA" id="ARBA00022737"/>
    </source>
</evidence>
<dbReference type="PROSITE" id="PS50835">
    <property type="entry name" value="IG_LIKE"/>
    <property type="match status" value="2"/>
</dbReference>
<dbReference type="PANTHER" id="PTHR19871:SF14">
    <property type="entry name" value="DUF4062 DOMAIN-CONTAINING PROTEIN"/>
    <property type="match status" value="1"/>
</dbReference>
<reference evidence="8 9" key="1">
    <citation type="journal article" date="2023" name="BMC Biol.">
        <title>The compact genome of the sponge Oopsacas minuta (Hexactinellida) is lacking key metazoan core genes.</title>
        <authorList>
            <person name="Santini S."/>
            <person name="Schenkelaars Q."/>
            <person name="Jourda C."/>
            <person name="Duchesne M."/>
            <person name="Belahbib H."/>
            <person name="Rocher C."/>
            <person name="Selva M."/>
            <person name="Riesgo A."/>
            <person name="Vervoort M."/>
            <person name="Leys S.P."/>
            <person name="Kodjabachian L."/>
            <person name="Le Bivic A."/>
            <person name="Borchiellini C."/>
            <person name="Claverie J.M."/>
            <person name="Renard E."/>
        </authorList>
    </citation>
    <scope>NUCLEOTIDE SEQUENCE [LARGE SCALE GENOMIC DNA]</scope>
    <source>
        <strain evidence="8">SPO-2</strain>
    </source>
</reference>
<evidence type="ECO:0000256" key="1">
    <source>
        <dbReference type="ARBA" id="ARBA00022574"/>
    </source>
</evidence>
<keyword evidence="5" id="KW-1133">Transmembrane helix</keyword>
<dbReference type="PANTHER" id="PTHR19871">
    <property type="entry name" value="BETA TRANSDUCIN-RELATED PROTEIN"/>
    <property type="match status" value="1"/>
</dbReference>
<dbReference type="SMART" id="SM00409">
    <property type="entry name" value="IG"/>
    <property type="match status" value="2"/>
</dbReference>
<feature type="repeat" description="WD" evidence="3">
    <location>
        <begin position="973"/>
        <end position="1014"/>
    </location>
</feature>
<feature type="region of interest" description="Disordered" evidence="4">
    <location>
        <begin position="1228"/>
        <end position="1255"/>
    </location>
</feature>
<dbReference type="SMART" id="SM00408">
    <property type="entry name" value="IGc2"/>
    <property type="match status" value="1"/>
</dbReference>
<dbReference type="PROSITE" id="PS00678">
    <property type="entry name" value="WD_REPEATS_1"/>
    <property type="match status" value="2"/>
</dbReference>
<evidence type="ECO:0000259" key="7">
    <source>
        <dbReference type="PROSITE" id="PS50837"/>
    </source>
</evidence>
<feature type="transmembrane region" description="Helical" evidence="5">
    <location>
        <begin position="1194"/>
        <end position="1218"/>
    </location>
</feature>
<dbReference type="Pfam" id="PF13927">
    <property type="entry name" value="Ig_3"/>
    <property type="match status" value="1"/>
</dbReference>
<dbReference type="PROSITE" id="PS50837">
    <property type="entry name" value="NACHT"/>
    <property type="match status" value="1"/>
</dbReference>
<dbReference type="InterPro" id="IPR007111">
    <property type="entry name" value="NACHT_NTPase"/>
</dbReference>
<dbReference type="Pfam" id="PF05729">
    <property type="entry name" value="NACHT"/>
    <property type="match status" value="1"/>
</dbReference>
<feature type="region of interest" description="Disordered" evidence="4">
    <location>
        <begin position="1359"/>
        <end position="1380"/>
    </location>
</feature>
<feature type="domain" description="Ig-like" evidence="6">
    <location>
        <begin position="1034"/>
        <end position="1086"/>
    </location>
</feature>
<feature type="compositionally biased region" description="Polar residues" evidence="4">
    <location>
        <begin position="1361"/>
        <end position="1373"/>
    </location>
</feature>
<dbReference type="Pfam" id="PF00400">
    <property type="entry name" value="WD40"/>
    <property type="match status" value="2"/>
</dbReference>
<dbReference type="PROSITE" id="PS50082">
    <property type="entry name" value="WD_REPEATS_2"/>
    <property type="match status" value="2"/>
</dbReference>
<dbReference type="InterPro" id="IPR036322">
    <property type="entry name" value="WD40_repeat_dom_sf"/>
</dbReference>
<dbReference type="InterPro" id="IPR015943">
    <property type="entry name" value="WD40/YVTN_repeat-like_dom_sf"/>
</dbReference>
<keyword evidence="1 3" id="KW-0853">WD repeat</keyword>
<dbReference type="SUPFAM" id="SSF52540">
    <property type="entry name" value="P-loop containing nucleoside triphosphate hydrolases"/>
    <property type="match status" value="1"/>
</dbReference>
<dbReference type="InterPro" id="IPR001680">
    <property type="entry name" value="WD40_rpt"/>
</dbReference>